<dbReference type="InterPro" id="IPR020592">
    <property type="entry name" value="Ribosomal_bS16_CS"/>
</dbReference>
<dbReference type="GO" id="GO:0015935">
    <property type="term" value="C:small ribosomal subunit"/>
    <property type="evidence" value="ECO:0007669"/>
    <property type="project" value="TreeGrafter"/>
</dbReference>
<protein>
    <submittedName>
        <fullName evidence="3">SSU ribosomal protein S16p</fullName>
    </submittedName>
</protein>
<dbReference type="PANTHER" id="PTHR12919">
    <property type="entry name" value="30S RIBOSOMAL PROTEIN S16"/>
    <property type="match status" value="1"/>
</dbReference>
<dbReference type="GO" id="GO:0003735">
    <property type="term" value="F:structural constituent of ribosome"/>
    <property type="evidence" value="ECO:0007669"/>
    <property type="project" value="InterPro"/>
</dbReference>
<evidence type="ECO:0000313" key="3">
    <source>
        <dbReference type="EMBL" id="VAX28121.1"/>
    </source>
</evidence>
<dbReference type="Gene3D" id="3.30.1320.10">
    <property type="match status" value="1"/>
</dbReference>
<dbReference type="SUPFAM" id="SSF54565">
    <property type="entry name" value="Ribosomal protein S16"/>
    <property type="match status" value="1"/>
</dbReference>
<proteinExistence type="inferred from homology"/>
<dbReference type="Pfam" id="PF00886">
    <property type="entry name" value="Ribosomal_S16"/>
    <property type="match status" value="1"/>
</dbReference>
<dbReference type="PANTHER" id="PTHR12919:SF20">
    <property type="entry name" value="SMALL RIBOSOMAL SUBUNIT PROTEIN BS16M"/>
    <property type="match status" value="1"/>
</dbReference>
<dbReference type="AlphaFoldDB" id="A0A3B1CNR4"/>
<dbReference type="PROSITE" id="PS00732">
    <property type="entry name" value="RIBOSOMAL_S16"/>
    <property type="match status" value="1"/>
</dbReference>
<evidence type="ECO:0000256" key="2">
    <source>
        <dbReference type="ARBA" id="ARBA00023274"/>
    </source>
</evidence>
<evidence type="ECO:0000256" key="1">
    <source>
        <dbReference type="ARBA" id="ARBA00022980"/>
    </source>
</evidence>
<dbReference type="GO" id="GO:0005737">
    <property type="term" value="C:cytoplasm"/>
    <property type="evidence" value="ECO:0007669"/>
    <property type="project" value="UniProtKB-ARBA"/>
</dbReference>
<dbReference type="NCBIfam" id="TIGR00002">
    <property type="entry name" value="S16"/>
    <property type="match status" value="1"/>
</dbReference>
<keyword evidence="2" id="KW-0687">Ribonucleoprotein</keyword>
<organism evidence="3">
    <name type="scientific">hydrothermal vent metagenome</name>
    <dbReference type="NCBI Taxonomy" id="652676"/>
    <lineage>
        <taxon>unclassified sequences</taxon>
        <taxon>metagenomes</taxon>
        <taxon>ecological metagenomes</taxon>
    </lineage>
</organism>
<dbReference type="HAMAP" id="MF_00385">
    <property type="entry name" value="Ribosomal_bS16"/>
    <property type="match status" value="1"/>
</dbReference>
<sequence>MAVKIRLARVGRHKRPFYRVVVANIESPRDGKFIEILGTYDPFPENVDVKIQVDRVKYWLSKGALPTDTVKSIFKKSKLFQAPSEQKAS</sequence>
<reference evidence="3" key="1">
    <citation type="submission" date="2018-06" db="EMBL/GenBank/DDBJ databases">
        <authorList>
            <person name="Zhirakovskaya E."/>
        </authorList>
    </citation>
    <scope>NUCLEOTIDE SEQUENCE</scope>
</reference>
<accession>A0A3B1CNR4</accession>
<keyword evidence="1 3" id="KW-0689">Ribosomal protein</keyword>
<dbReference type="InterPro" id="IPR023803">
    <property type="entry name" value="Ribosomal_bS16_dom_sf"/>
</dbReference>
<dbReference type="GO" id="GO:0006412">
    <property type="term" value="P:translation"/>
    <property type="evidence" value="ECO:0007669"/>
    <property type="project" value="InterPro"/>
</dbReference>
<gene>
    <name evidence="3" type="ORF">MNBD_NITROSPIRAE01-2326</name>
</gene>
<dbReference type="InterPro" id="IPR000307">
    <property type="entry name" value="Ribosomal_bS16"/>
</dbReference>
<name>A0A3B1CNR4_9ZZZZ</name>
<dbReference type="EMBL" id="UOGF01000035">
    <property type="protein sequence ID" value="VAX28121.1"/>
    <property type="molecule type" value="Genomic_DNA"/>
</dbReference>